<dbReference type="Proteomes" id="UP000239899">
    <property type="component" value="Unassembled WGS sequence"/>
</dbReference>
<dbReference type="Pfam" id="PF00240">
    <property type="entry name" value="ubiquitin"/>
    <property type="match status" value="1"/>
</dbReference>
<sequence>MVSLTLDGSECVLDLPPDCLSVAQATSYAKSKLGASWADTCSPGSMRVSATACTFTDGILVNLEDVEQGRNRSSRKRLFLSVRGWQPGGTLAKDARLLGFGNTGYTPAADELPASLLRGGLLQLRAFTPERAQVTIELPEGGTASLPVTEATCGVDLVSRAAKLLGCAPERLRLWDDVDRLLPDADRVIPGARFRAKLFAADRRSGPEVQMFVNTLTGKMITVELTLDSTTDELKQAIQDQQGIPPDQQRIIFAGRQLEDGKTLESQRLSRECTVHLVLRLRGGMFALSSGRVGNFEELGLAADEREVADIATAGRTPVEIVLPDCSSVLLGCEEGDGPQEVLAALRERLAAAAGEEAVLDAQVDELEDVAAMRDLLRQAQAALRQRRRHARQSSMIGQLPAPPRRTRSSPERQGAGSAPPCDSNAITRLEGEKAALSAELAAVQGRLHDALEVLEGVLAERSTLLKQTHELQGQLAAALAQQHGGQSDTSCASAVAFGAEDEKQAAATPTRVLRQELLLAQSQLAELRQAQQAWEAERQALLSDVEEERARLQEGLAQALTQATCAQREADVAAERAAHWCALADVLQRSALLPEGPASPAGGAATSVSATPASGRTAGTPASSALTSVLSSSSAPCSLARTQSSDAARSAARLLAEWRPASAARQPSRPAAGGHYAATSGGSPQGPGLLKAFQAVAEEQAPPSPEALGPVAAAAPMASAPLTADARATKLRLKRLDTSPPSSAGHGPLTPLPHMALPGAATEAAAQPAMVTCSSSPASPSAPAIKPPAMEFAREPEQGHVRLRVSWKGRFAQGEDGAWRYLGGDHFLESVPESTKYADLMFSLVEKVDGAVSVKYQMPGEELDPEALISVNDDGDIKELFAEYQHALRLPGTPIKTFRLRLFLFPAAEEPVTPEDLAFYSHASHSSSIDRLGREPSGTTLGGSSAPSGAAGAGASSSRDAAPGLTRAFAKVAGPTKTPSSFSSELSSASGPDGGASPEDGTASPSAADTELAWEAGFRAGQEAAALAAQEEWQALVARRMQYLGHVQSDYIVSAAEAEAAHWGEDGPMGSPWDHSGSLPGSGLFGGGGAPHAATPLGVLDDIDYDPDADEAAVAAEAAAAAARRASAVAAASAPHSRATSRQPSPRAPTLGTAAAPLPPVPPLPATLVPGLGLGGGGMPRPQAALAAAQPLPPLPGQPGSPLGPQASVVMEDVENDVEFQSMFESKYETGAAAPGAPAARRSPSLTNGSSLPSIGGGAPGASLMAADAGNVAPAVAAAVPSITPALPVKNGSLGGSGSPAGGSIGGGGVAHSPNTLLPTHISVFGDGLSGDGLSGLDLRHAAAAAAAASAAARHPVQLPSHISEFGGEEDACAGEDAVQCADRDANTMSVMKAALPDDDDLLADAMDALRRAPLPPDAVQLPTSFELLGGGGGPGGIASPRLSPRLAEGGLAAAAGGTAAGGGGMVEAGALPVQPGELQRSPSLDDLLSKVQRIDASQVSVLAKIGEGAFGEVSLAHCSTYGNVAVKWIKPTKVERHWASFWHEAELMSRLNHPNVLRFFGLVVEGPMVVGIMTEFAAAGSLAQYLRSGVGFIPLRQRAQLALHAVNGMAYLHSLKVVHFDVKPDNLLVDGDWLSERGPVVKVADFGLSKHKYNTFCSNVHDLRGTLPYMAPEMIMDHQHVTEKADVWSLGVVFWEMLTLEVPFADMPPAQLIGALGLGKLRLTIPEWCEPDWRALMESCWVEDPALRPSCRQLATHLERIRDMAR</sequence>
<dbReference type="SMART" id="SM00213">
    <property type="entry name" value="UBQ"/>
    <property type="match status" value="1"/>
</dbReference>
<dbReference type="InterPro" id="IPR001245">
    <property type="entry name" value="Ser-Thr/Tyr_kinase_cat_dom"/>
</dbReference>
<feature type="domain" description="Ubiquitin-like" evidence="10">
    <location>
        <begin position="209"/>
        <end position="284"/>
    </location>
</feature>
<dbReference type="PANTHER" id="PTHR23257:SF963">
    <property type="entry name" value="AT08303P"/>
    <property type="match status" value="1"/>
</dbReference>
<dbReference type="PANTHER" id="PTHR23257">
    <property type="entry name" value="SERINE-THREONINE PROTEIN KINASE"/>
    <property type="match status" value="1"/>
</dbReference>
<keyword evidence="12" id="KW-1185">Reference proteome</keyword>
<evidence type="ECO:0000256" key="1">
    <source>
        <dbReference type="ARBA" id="ARBA00022527"/>
    </source>
</evidence>
<dbReference type="InterPro" id="IPR000270">
    <property type="entry name" value="PB1_dom"/>
</dbReference>
<name>A0A2P6TY08_CHLSO</name>
<dbReference type="GO" id="GO:0004674">
    <property type="term" value="F:protein serine/threonine kinase activity"/>
    <property type="evidence" value="ECO:0007669"/>
    <property type="project" value="UniProtKB-KW"/>
</dbReference>
<feature type="binding site" evidence="6">
    <location>
        <position position="1529"/>
    </location>
    <ligand>
        <name>ATP</name>
        <dbReference type="ChEBI" id="CHEBI:30616"/>
    </ligand>
</feature>
<keyword evidence="3 6" id="KW-0547">Nucleotide-binding</keyword>
<dbReference type="InterPro" id="IPR019954">
    <property type="entry name" value="Ubiquitin_CS"/>
</dbReference>
<dbReference type="SMART" id="SM00666">
    <property type="entry name" value="PB1"/>
    <property type="match status" value="1"/>
</dbReference>
<dbReference type="InterPro" id="IPR017441">
    <property type="entry name" value="Protein_kinase_ATP_BS"/>
</dbReference>
<dbReference type="SUPFAM" id="SSF54277">
    <property type="entry name" value="CAD &amp; PB1 domains"/>
    <property type="match status" value="1"/>
</dbReference>
<dbReference type="SUPFAM" id="SSF56112">
    <property type="entry name" value="Protein kinase-like (PK-like)"/>
    <property type="match status" value="1"/>
</dbReference>
<feature type="region of interest" description="Disordered" evidence="8">
    <location>
        <begin position="974"/>
        <end position="1009"/>
    </location>
</feature>
<dbReference type="SUPFAM" id="SSF54236">
    <property type="entry name" value="Ubiquitin-like"/>
    <property type="match status" value="1"/>
</dbReference>
<evidence type="ECO:0000259" key="9">
    <source>
        <dbReference type="PROSITE" id="PS50011"/>
    </source>
</evidence>
<gene>
    <name evidence="11" type="ORF">C2E21_2557</name>
</gene>
<keyword evidence="2" id="KW-0808">Transferase</keyword>
<evidence type="ECO:0000256" key="7">
    <source>
        <dbReference type="SAM" id="Coils"/>
    </source>
</evidence>
<feature type="compositionally biased region" description="Low complexity" evidence="8">
    <location>
        <begin position="937"/>
        <end position="962"/>
    </location>
</feature>
<feature type="region of interest" description="Disordered" evidence="8">
    <location>
        <begin position="659"/>
        <end position="690"/>
    </location>
</feature>
<dbReference type="Gene3D" id="3.10.20.90">
    <property type="entry name" value="Phosphatidylinositol 3-kinase Catalytic Subunit, Chain A, domain 1"/>
    <property type="match status" value="1"/>
</dbReference>
<dbReference type="InterPro" id="IPR008271">
    <property type="entry name" value="Ser/Thr_kinase_AS"/>
</dbReference>
<dbReference type="InterPro" id="IPR000626">
    <property type="entry name" value="Ubiquitin-like_dom"/>
</dbReference>
<evidence type="ECO:0000256" key="2">
    <source>
        <dbReference type="ARBA" id="ARBA00022679"/>
    </source>
</evidence>
<dbReference type="PROSITE" id="PS50011">
    <property type="entry name" value="PROTEIN_KINASE_DOM"/>
    <property type="match status" value="1"/>
</dbReference>
<dbReference type="InterPro" id="IPR011009">
    <property type="entry name" value="Kinase-like_dom_sf"/>
</dbReference>
<feature type="coiled-coil region" evidence="7">
    <location>
        <begin position="511"/>
        <end position="563"/>
    </location>
</feature>
<feature type="compositionally biased region" description="Low complexity" evidence="8">
    <location>
        <begin position="1232"/>
        <end position="1246"/>
    </location>
</feature>
<dbReference type="PROSITE" id="PS00107">
    <property type="entry name" value="PROTEIN_KINASE_ATP"/>
    <property type="match status" value="1"/>
</dbReference>
<dbReference type="STRING" id="3076.A0A2P6TY08"/>
<feature type="region of interest" description="Disordered" evidence="8">
    <location>
        <begin position="1133"/>
        <end position="1163"/>
    </location>
</feature>
<feature type="region of interest" description="Disordered" evidence="8">
    <location>
        <begin position="929"/>
        <end position="962"/>
    </location>
</feature>
<dbReference type="PROSITE" id="PS00299">
    <property type="entry name" value="UBIQUITIN_1"/>
    <property type="match status" value="1"/>
</dbReference>
<keyword evidence="7" id="KW-0175">Coiled coil</keyword>
<keyword evidence="5 6" id="KW-0067">ATP-binding</keyword>
<evidence type="ECO:0000256" key="4">
    <source>
        <dbReference type="ARBA" id="ARBA00022777"/>
    </source>
</evidence>
<evidence type="ECO:0000259" key="10">
    <source>
        <dbReference type="PROSITE" id="PS50053"/>
    </source>
</evidence>
<dbReference type="GO" id="GO:0005737">
    <property type="term" value="C:cytoplasm"/>
    <property type="evidence" value="ECO:0007669"/>
    <property type="project" value="TreeGrafter"/>
</dbReference>
<dbReference type="PROSITE" id="PS50053">
    <property type="entry name" value="UBIQUITIN_2"/>
    <property type="match status" value="1"/>
</dbReference>
<dbReference type="Pfam" id="PF07714">
    <property type="entry name" value="PK_Tyr_Ser-Thr"/>
    <property type="match status" value="1"/>
</dbReference>
<dbReference type="InterPro" id="IPR050167">
    <property type="entry name" value="Ser_Thr_protein_kinase"/>
</dbReference>
<reference evidence="11 12" key="1">
    <citation type="journal article" date="2018" name="Plant J.">
        <title>Genome sequences of Chlorella sorokiniana UTEX 1602 and Micractinium conductrix SAG 241.80: implications to maltose excretion by a green alga.</title>
        <authorList>
            <person name="Arriola M.B."/>
            <person name="Velmurugan N."/>
            <person name="Zhang Y."/>
            <person name="Plunkett M.H."/>
            <person name="Hondzo H."/>
            <person name="Barney B.M."/>
        </authorList>
    </citation>
    <scope>NUCLEOTIDE SEQUENCE [LARGE SCALE GENOMIC DNA]</scope>
    <source>
        <strain evidence="12">UTEX 1602</strain>
    </source>
</reference>
<feature type="domain" description="Protein kinase" evidence="9">
    <location>
        <begin position="1501"/>
        <end position="1762"/>
    </location>
</feature>
<dbReference type="InterPro" id="IPR000719">
    <property type="entry name" value="Prot_kinase_dom"/>
</dbReference>
<evidence type="ECO:0000256" key="3">
    <source>
        <dbReference type="ARBA" id="ARBA00022741"/>
    </source>
</evidence>
<dbReference type="EMBL" id="LHPG02000004">
    <property type="protein sequence ID" value="PRW58952.1"/>
    <property type="molecule type" value="Genomic_DNA"/>
</dbReference>
<dbReference type="OrthoDB" id="514577at2759"/>
<dbReference type="Gene3D" id="1.10.510.10">
    <property type="entry name" value="Transferase(Phosphotransferase) domain 1"/>
    <property type="match status" value="1"/>
</dbReference>
<dbReference type="InterPro" id="IPR019956">
    <property type="entry name" value="Ubiquitin_dom"/>
</dbReference>
<evidence type="ECO:0000256" key="6">
    <source>
        <dbReference type="PROSITE-ProRule" id="PRU10141"/>
    </source>
</evidence>
<evidence type="ECO:0000313" key="12">
    <source>
        <dbReference type="Proteomes" id="UP000239899"/>
    </source>
</evidence>
<feature type="region of interest" description="Disordered" evidence="8">
    <location>
        <begin position="1230"/>
        <end position="1255"/>
    </location>
</feature>
<feature type="region of interest" description="Disordered" evidence="8">
    <location>
        <begin position="1064"/>
        <end position="1088"/>
    </location>
</feature>
<dbReference type="Gene3D" id="3.30.200.20">
    <property type="entry name" value="Phosphorylase Kinase, domain 1"/>
    <property type="match status" value="1"/>
</dbReference>
<evidence type="ECO:0000256" key="8">
    <source>
        <dbReference type="SAM" id="MobiDB-lite"/>
    </source>
</evidence>
<feature type="region of interest" description="Disordered" evidence="8">
    <location>
        <begin position="384"/>
        <end position="425"/>
    </location>
</feature>
<feature type="compositionally biased region" description="Low complexity" evidence="8">
    <location>
        <begin position="981"/>
        <end position="999"/>
    </location>
</feature>
<dbReference type="CDD" id="cd13999">
    <property type="entry name" value="STKc_MAP3K-like"/>
    <property type="match status" value="1"/>
</dbReference>
<dbReference type="GO" id="GO:0007165">
    <property type="term" value="P:signal transduction"/>
    <property type="evidence" value="ECO:0007669"/>
    <property type="project" value="TreeGrafter"/>
</dbReference>
<protein>
    <submittedName>
        <fullName evidence="11">Serine threonine-kinase</fullName>
    </submittedName>
</protein>
<evidence type="ECO:0000256" key="5">
    <source>
        <dbReference type="ARBA" id="ARBA00022840"/>
    </source>
</evidence>
<dbReference type="PRINTS" id="PR00348">
    <property type="entry name" value="UBIQUITIN"/>
</dbReference>
<dbReference type="SMART" id="SM00220">
    <property type="entry name" value="S_TKc"/>
    <property type="match status" value="1"/>
</dbReference>
<dbReference type="InterPro" id="IPR029071">
    <property type="entry name" value="Ubiquitin-like_domsf"/>
</dbReference>
<feature type="region of interest" description="Disordered" evidence="8">
    <location>
        <begin position="598"/>
        <end position="624"/>
    </location>
</feature>
<organism evidence="11 12">
    <name type="scientific">Chlorella sorokiniana</name>
    <name type="common">Freshwater green alga</name>
    <dbReference type="NCBI Taxonomy" id="3076"/>
    <lineage>
        <taxon>Eukaryota</taxon>
        <taxon>Viridiplantae</taxon>
        <taxon>Chlorophyta</taxon>
        <taxon>core chlorophytes</taxon>
        <taxon>Trebouxiophyceae</taxon>
        <taxon>Chlorellales</taxon>
        <taxon>Chlorellaceae</taxon>
        <taxon>Chlorella clade</taxon>
        <taxon>Chlorella</taxon>
    </lineage>
</organism>
<feature type="compositionally biased region" description="Low complexity" evidence="8">
    <location>
        <begin position="659"/>
        <end position="673"/>
    </location>
</feature>
<dbReference type="PROSITE" id="PS00108">
    <property type="entry name" value="PROTEIN_KINASE_ST"/>
    <property type="match status" value="1"/>
</dbReference>
<comment type="caution">
    <text evidence="11">The sequence shown here is derived from an EMBL/GenBank/DDBJ whole genome shotgun (WGS) entry which is preliminary data.</text>
</comment>
<dbReference type="GO" id="GO:0005524">
    <property type="term" value="F:ATP binding"/>
    <property type="evidence" value="ECO:0007669"/>
    <property type="project" value="UniProtKB-UniRule"/>
</dbReference>
<keyword evidence="1" id="KW-0723">Serine/threonine-protein kinase</keyword>
<dbReference type="PRINTS" id="PR00109">
    <property type="entry name" value="TYRKINASE"/>
</dbReference>
<proteinExistence type="predicted"/>
<accession>A0A2P6TY08</accession>
<evidence type="ECO:0000313" key="11">
    <source>
        <dbReference type="EMBL" id="PRW58952.1"/>
    </source>
</evidence>
<feature type="compositionally biased region" description="Low complexity" evidence="8">
    <location>
        <begin position="598"/>
        <end position="616"/>
    </location>
</feature>
<keyword evidence="4" id="KW-0418">Kinase</keyword>